<reference evidence="3 4" key="1">
    <citation type="submission" date="2020-08" db="EMBL/GenBank/DDBJ databases">
        <title>Aphidius gifuensis genome sequencing and assembly.</title>
        <authorList>
            <person name="Du Z."/>
        </authorList>
    </citation>
    <scope>NUCLEOTIDE SEQUENCE [LARGE SCALE GENOMIC DNA]</scope>
    <source>
        <strain evidence="3">YNYX2018</strain>
        <tissue evidence="3">Adults</tissue>
    </source>
</reference>
<evidence type="ECO:0000256" key="1">
    <source>
        <dbReference type="SAM" id="MobiDB-lite"/>
    </source>
</evidence>
<feature type="compositionally biased region" description="Polar residues" evidence="1">
    <location>
        <begin position="308"/>
        <end position="319"/>
    </location>
</feature>
<evidence type="ECO:0000313" key="4">
    <source>
        <dbReference type="Proteomes" id="UP000639338"/>
    </source>
</evidence>
<name>A0A835CYG6_APHGI</name>
<feature type="region of interest" description="Disordered" evidence="1">
    <location>
        <begin position="65"/>
        <end position="111"/>
    </location>
</feature>
<dbReference type="OrthoDB" id="7689667at2759"/>
<feature type="compositionally biased region" description="Low complexity" evidence="1">
    <location>
        <begin position="355"/>
        <end position="368"/>
    </location>
</feature>
<sequence length="457" mass="52104">MLLFFIIFVCAVVCISFLESSIADDKSTTTEKDFLPISATIEGVISPDLLKELQDRRPSISSVIQQIASSSSPSSTTTEKPTIKSKSTSKIPRKFRTTTTPSPITNKLNDFPGFDLARAQQVRQENQYPFDIQNRYNNFPNFNPQSQYNLRQYSNAFNGFGNRNLFNANLQTQQLSSLIDGSRIKDNTIQGNDRQSQNGDNRLPYGGNGGGTNFDYNRFRGNFGNFGYDDRFGGRLNEQGYRNGDDNFGYSNFGQQYNQFYNPNNNYRQDFRTNYPFNLQQQQQQNGLRGNQGFNLQGYSGNYPFQGLTPNNQYDNNYSPRYPNQYGIDDYGRGGQRGFNYQPFNPDTPGRGVSNGNNGNQQIPNQENDNPDADDNGSLTSSSKKTEIIKKLEDKKINNDKNYLNNVLPIDSRLPKLLFYPQLDDYSDVRYRPDGFKQFFIYPSIPGHKYNNDDLLG</sequence>
<dbReference type="AlphaFoldDB" id="A0A835CYG6"/>
<feature type="compositionally biased region" description="Polar residues" evidence="1">
    <location>
        <begin position="187"/>
        <end position="200"/>
    </location>
</feature>
<accession>A0A835CYG6</accession>
<proteinExistence type="predicted"/>
<keyword evidence="4" id="KW-1185">Reference proteome</keyword>
<gene>
    <name evidence="3" type="ORF">HCN44_006196</name>
</gene>
<organism evidence="3 4">
    <name type="scientific">Aphidius gifuensis</name>
    <name type="common">Parasitoid wasp</name>
    <dbReference type="NCBI Taxonomy" id="684658"/>
    <lineage>
        <taxon>Eukaryota</taxon>
        <taxon>Metazoa</taxon>
        <taxon>Ecdysozoa</taxon>
        <taxon>Arthropoda</taxon>
        <taxon>Hexapoda</taxon>
        <taxon>Insecta</taxon>
        <taxon>Pterygota</taxon>
        <taxon>Neoptera</taxon>
        <taxon>Endopterygota</taxon>
        <taxon>Hymenoptera</taxon>
        <taxon>Apocrita</taxon>
        <taxon>Ichneumonoidea</taxon>
        <taxon>Braconidae</taxon>
        <taxon>Aphidiinae</taxon>
        <taxon>Aphidius</taxon>
    </lineage>
</organism>
<feature type="region of interest" description="Disordered" evidence="1">
    <location>
        <begin position="186"/>
        <end position="209"/>
    </location>
</feature>
<feature type="signal peptide" evidence="2">
    <location>
        <begin position="1"/>
        <end position="23"/>
    </location>
</feature>
<evidence type="ECO:0000256" key="2">
    <source>
        <dbReference type="SAM" id="SignalP"/>
    </source>
</evidence>
<feature type="chain" id="PRO_5032849335" evidence="2">
    <location>
        <begin position="24"/>
        <end position="457"/>
    </location>
</feature>
<protein>
    <submittedName>
        <fullName evidence="3">Uncharacterized protein</fullName>
    </submittedName>
</protein>
<dbReference type="EMBL" id="JACMRX010000001">
    <property type="protein sequence ID" value="KAF7997625.1"/>
    <property type="molecule type" value="Genomic_DNA"/>
</dbReference>
<dbReference type="Proteomes" id="UP000639338">
    <property type="component" value="Unassembled WGS sequence"/>
</dbReference>
<feature type="compositionally biased region" description="Polar residues" evidence="1">
    <location>
        <begin position="97"/>
        <end position="108"/>
    </location>
</feature>
<feature type="compositionally biased region" description="Low complexity" evidence="1">
    <location>
        <begin position="65"/>
        <end position="90"/>
    </location>
</feature>
<evidence type="ECO:0000313" key="3">
    <source>
        <dbReference type="EMBL" id="KAF7997625.1"/>
    </source>
</evidence>
<comment type="caution">
    <text evidence="3">The sequence shown here is derived from an EMBL/GenBank/DDBJ whole genome shotgun (WGS) entry which is preliminary data.</text>
</comment>
<keyword evidence="2" id="KW-0732">Signal</keyword>
<feature type="region of interest" description="Disordered" evidence="1">
    <location>
        <begin position="307"/>
        <end position="386"/>
    </location>
</feature>